<evidence type="ECO:0000259" key="1">
    <source>
        <dbReference type="Pfam" id="PF12708"/>
    </source>
</evidence>
<name>A0ABV4S4M4_9BACI</name>
<reference evidence="2 3" key="1">
    <citation type="submission" date="2024-06" db="EMBL/GenBank/DDBJ databases">
        <title>Genetic profile and toxigenic potential of Bacillus cereus isolates from a Norwegian ice cream production plant,.</title>
        <authorList>
            <person name="Lindback T."/>
            <person name="Llarena A.-K."/>
            <person name="O'Sullivan K."/>
            <person name="Monshaugen M."/>
            <person name="Holmemo C.W."/>
            <person name="Aspholm M."/>
        </authorList>
    </citation>
    <scope>NUCLEOTIDE SEQUENCE [LARGE SCALE GENOMIC DNA]</scope>
    <source>
        <strain evidence="2 3">NVH-YM330</strain>
    </source>
</reference>
<accession>A0ABV4S4M4</accession>
<dbReference type="GO" id="GO:0016787">
    <property type="term" value="F:hydrolase activity"/>
    <property type="evidence" value="ECO:0007669"/>
    <property type="project" value="UniProtKB-KW"/>
</dbReference>
<dbReference type="SUPFAM" id="SSF51126">
    <property type="entry name" value="Pectin lyase-like"/>
    <property type="match status" value="1"/>
</dbReference>
<dbReference type="Proteomes" id="UP001571110">
    <property type="component" value="Unassembled WGS sequence"/>
</dbReference>
<keyword evidence="2" id="KW-0378">Hydrolase</keyword>
<dbReference type="Pfam" id="PF12708">
    <property type="entry name" value="Pect-lyase_RHGA_epim"/>
    <property type="match status" value="1"/>
</dbReference>
<proteinExistence type="predicted"/>
<gene>
    <name evidence="2" type="ORF">AB1I70_28495</name>
</gene>
<dbReference type="EMBL" id="JBFDTY010000017">
    <property type="protein sequence ID" value="MFA2795215.1"/>
    <property type="molecule type" value="Genomic_DNA"/>
</dbReference>
<evidence type="ECO:0000313" key="3">
    <source>
        <dbReference type="Proteomes" id="UP001571110"/>
    </source>
</evidence>
<feature type="domain" description="Rhamnogalacturonase A/B/Epimerase-like pectate lyase" evidence="1">
    <location>
        <begin position="119"/>
        <end position="327"/>
    </location>
</feature>
<dbReference type="RefSeq" id="WP_372470153.1">
    <property type="nucleotide sequence ID" value="NZ_JBFDTS010000013.1"/>
</dbReference>
<dbReference type="InterPro" id="IPR024535">
    <property type="entry name" value="RHGA/B-epi-like_pectate_lyase"/>
</dbReference>
<comment type="caution">
    <text evidence="2">The sequence shown here is derived from an EMBL/GenBank/DDBJ whole genome shotgun (WGS) entry which is preliminary data.</text>
</comment>
<dbReference type="InterPro" id="IPR011050">
    <property type="entry name" value="Pectin_lyase_fold/virulence"/>
</dbReference>
<sequence length="661" mass="73223">MPISLNRLPNAALDRNFRNKTNENWDKLEKTHNDIEVVSEQAIVNSTVAKEKAIEANDLSQSVQNQLDTIVINDGQSDAEVLQARVDEKGFAYLNIKERIDAEQIKINNLGERVADIATNIKILGATGDGITNDTQAILNANNLGKEIYFPEGTYIFKAANINLLKGTVFRGAGAGKTIILVDVADAPYVFKTNLFTGFENIRIKFKNIFTGDAILHDPGYISKSNNGTYHHEKNISIKNVEITFPEYSGCGNGLTIRVRNYDDLGNTYDANIRNYLVYFYLDNLEVREGNKAINISIDQKNPVANQVWMTATKFKKIRSNKCVYGLFMSTSNASSSSLLDISDINFDDFIIQCVPANYFTSTTAPTTPIYIKGLSDRKILCAFNKLAIWDSSTGISGYLEQCNVKIYNYYLGYSYIMAPGYKRGFQIVNASLDADADLSRLRTTDITTGNESEIKFMDGGIKFYNNPTGENGYIARGQLYEKPIPGTNYSNVHLEAYDKNDEVEASIQLGYGTGFKGVKQGIVNINGKSNDGVMRQVVTMGSEGTVYNAASSEQGYYAGNGMYTKTEKTTITVPPTSSYVSVDIPIKEKYDFYPFVMNCHIETVMGGYSGDPSDVFVRNYAVTAPNNVRVVLKHNKATNIDLQIAIVICGYKTFTTVAKG</sequence>
<organism evidence="2 3">
    <name type="scientific">Bacillus mobilis</name>
    <dbReference type="NCBI Taxonomy" id="2026190"/>
    <lineage>
        <taxon>Bacteria</taxon>
        <taxon>Bacillati</taxon>
        <taxon>Bacillota</taxon>
        <taxon>Bacilli</taxon>
        <taxon>Bacillales</taxon>
        <taxon>Bacillaceae</taxon>
        <taxon>Bacillus</taxon>
        <taxon>Bacillus cereus group</taxon>
    </lineage>
</organism>
<evidence type="ECO:0000313" key="2">
    <source>
        <dbReference type="EMBL" id="MFA2795215.1"/>
    </source>
</evidence>
<protein>
    <submittedName>
        <fullName evidence="2">Glycosyl hydrolase family 28-related protein</fullName>
    </submittedName>
</protein>
<dbReference type="InterPro" id="IPR012334">
    <property type="entry name" value="Pectin_lyas_fold"/>
</dbReference>
<keyword evidence="3" id="KW-1185">Reference proteome</keyword>
<dbReference type="Gene3D" id="2.160.20.10">
    <property type="entry name" value="Single-stranded right-handed beta-helix, Pectin lyase-like"/>
    <property type="match status" value="1"/>
</dbReference>